<gene>
    <name evidence="11" type="ORF">OP8BY_1814</name>
</gene>
<dbReference type="Proteomes" id="UP000257323">
    <property type="component" value="Unassembled WGS sequence"/>
</dbReference>
<evidence type="ECO:0000256" key="6">
    <source>
        <dbReference type="ARBA" id="ARBA00022958"/>
    </source>
</evidence>
<evidence type="ECO:0000256" key="5">
    <source>
        <dbReference type="ARBA" id="ARBA00022692"/>
    </source>
</evidence>
<feature type="transmembrane region" description="Helical" evidence="10">
    <location>
        <begin position="351"/>
        <end position="372"/>
    </location>
</feature>
<keyword evidence="4" id="KW-0633">Potassium transport</keyword>
<comment type="caution">
    <text evidence="11">The sequence shown here is derived from an EMBL/GenBank/DDBJ whole genome shotgun (WGS) entry which is preliminary data.</text>
</comment>
<dbReference type="Pfam" id="PF02386">
    <property type="entry name" value="TrkH"/>
    <property type="match status" value="1"/>
</dbReference>
<feature type="transmembrane region" description="Helical" evidence="10">
    <location>
        <begin position="14"/>
        <end position="35"/>
    </location>
</feature>
<comment type="subcellular location">
    <subcellularLocation>
        <location evidence="1">Cell membrane</location>
        <topology evidence="1">Multi-pass membrane protein</topology>
    </subcellularLocation>
</comment>
<keyword evidence="9 10" id="KW-0472">Membrane</keyword>
<evidence type="ECO:0000256" key="3">
    <source>
        <dbReference type="ARBA" id="ARBA00022475"/>
    </source>
</evidence>
<keyword evidence="2" id="KW-0813">Transport</keyword>
<evidence type="ECO:0000256" key="8">
    <source>
        <dbReference type="ARBA" id="ARBA00023065"/>
    </source>
</evidence>
<organism evidence="11 12">
    <name type="scientific">Candidatus Saccharicenans subterraneus</name>
    <dbReference type="NCBI Taxonomy" id="2508984"/>
    <lineage>
        <taxon>Bacteria</taxon>
        <taxon>Candidatus Aminicenantota</taxon>
        <taxon>Candidatus Aminicenantia</taxon>
        <taxon>Candidatus Aminicenantales</taxon>
        <taxon>Candidatus Saccharicenantaceae</taxon>
        <taxon>Candidatus Saccharicenans</taxon>
    </lineage>
</organism>
<evidence type="ECO:0000313" key="12">
    <source>
        <dbReference type="Proteomes" id="UP000257323"/>
    </source>
</evidence>
<feature type="transmembrane region" description="Helical" evidence="10">
    <location>
        <begin position="74"/>
        <end position="98"/>
    </location>
</feature>
<keyword evidence="5 10" id="KW-0812">Transmembrane</keyword>
<sequence>MNNFKKKLVHPPRLLALSFLAAIIVGTIILSLPFSTRAGRIPLIDALFTSTSAICVTGLIVVDTPNYFSPWGLGILLALIQLGGLGIMTFSSFILMTAGRRVSLSDKLVVEGSFRPAAISDFRSLLRDVFLFTFGFELIGAALLMLKFSGVGSWSRAVALSVFHSVSAFCNAGFSLFSDNLAAFRGDTLVNLVMIFLIVFGGLGFFVLQEIKLALRSCLQKERVRFSLHTKFVVAITLGIILTGAILLFLMEFDRGFSSLPLKEKVLGAVFQVVSARTAGFNTVDLNSLSVASLLLLILIMFVGASPGSTGGGVKTTTFGVIFAFLRSRIHGHEVPQIFSRAIKNEDIIKAYTLVSLAMSLVFASTLALLIIQPQLALKEALFEVVSAFGTVGLSLGITPNLHPLNKLILVVTMYLGRIGPLTMLYAFSRVKPAGHYQFIEESIMVG</sequence>
<evidence type="ECO:0000256" key="10">
    <source>
        <dbReference type="SAM" id="Phobius"/>
    </source>
</evidence>
<keyword evidence="3" id="KW-1003">Cell membrane</keyword>
<name>A0A3E2BN83_9BACT</name>
<proteinExistence type="predicted"/>
<feature type="transmembrane region" description="Helical" evidence="10">
    <location>
        <begin position="189"/>
        <end position="211"/>
    </location>
</feature>
<dbReference type="PANTHER" id="PTHR32024">
    <property type="entry name" value="TRK SYSTEM POTASSIUM UPTAKE PROTEIN TRKG-RELATED"/>
    <property type="match status" value="1"/>
</dbReference>
<keyword evidence="8" id="KW-0406">Ion transport</keyword>
<dbReference type="GO" id="GO:0015379">
    <property type="term" value="F:potassium:chloride symporter activity"/>
    <property type="evidence" value="ECO:0007669"/>
    <property type="project" value="InterPro"/>
</dbReference>
<feature type="transmembrane region" description="Helical" evidence="10">
    <location>
        <begin position="286"/>
        <end position="305"/>
    </location>
</feature>
<evidence type="ECO:0000256" key="2">
    <source>
        <dbReference type="ARBA" id="ARBA00022448"/>
    </source>
</evidence>
<reference evidence="11 12" key="1">
    <citation type="submission" date="2018-08" db="EMBL/GenBank/DDBJ databases">
        <title>Genome analysis of the thermophilic bacterium of the candidate phylum Aminicenantes from deep subsurface aquifer revealed its physiology and ecological role.</title>
        <authorList>
            <person name="Kadnikov V.V."/>
            <person name="Mardanov A.V."/>
            <person name="Beletsky A.V."/>
            <person name="Karnachuk O.V."/>
            <person name="Ravin N.V."/>
        </authorList>
    </citation>
    <scope>NUCLEOTIDE SEQUENCE [LARGE SCALE GENOMIC DNA]</scope>
    <source>
        <strain evidence="11">BY38</strain>
    </source>
</reference>
<evidence type="ECO:0000256" key="4">
    <source>
        <dbReference type="ARBA" id="ARBA00022538"/>
    </source>
</evidence>
<dbReference type="EMBL" id="QUAH01000004">
    <property type="protein sequence ID" value="RFT16210.1"/>
    <property type="molecule type" value="Genomic_DNA"/>
</dbReference>
<keyword evidence="6" id="KW-0630">Potassium</keyword>
<feature type="transmembrane region" description="Helical" evidence="10">
    <location>
        <begin position="232"/>
        <end position="251"/>
    </location>
</feature>
<protein>
    <submittedName>
        <fullName evidence="11">Potassium uptake protein, integral membrane component, KtrB</fullName>
    </submittedName>
</protein>
<dbReference type="InterPro" id="IPR004772">
    <property type="entry name" value="TrkH"/>
</dbReference>
<feature type="transmembrane region" description="Helical" evidence="10">
    <location>
        <begin position="129"/>
        <end position="146"/>
    </location>
</feature>
<dbReference type="AlphaFoldDB" id="A0A3E2BN83"/>
<keyword evidence="7 10" id="KW-1133">Transmembrane helix</keyword>
<dbReference type="PANTHER" id="PTHR32024:SF1">
    <property type="entry name" value="KTR SYSTEM POTASSIUM UPTAKE PROTEIN B"/>
    <property type="match status" value="1"/>
</dbReference>
<dbReference type="InterPro" id="IPR003445">
    <property type="entry name" value="Cat_transpt"/>
</dbReference>
<feature type="transmembrane region" description="Helical" evidence="10">
    <location>
        <begin position="408"/>
        <end position="428"/>
    </location>
</feature>
<feature type="transmembrane region" description="Helical" evidence="10">
    <location>
        <begin position="41"/>
        <end position="62"/>
    </location>
</feature>
<evidence type="ECO:0000256" key="9">
    <source>
        <dbReference type="ARBA" id="ARBA00023136"/>
    </source>
</evidence>
<accession>A0A3E2BN83</accession>
<evidence type="ECO:0000256" key="1">
    <source>
        <dbReference type="ARBA" id="ARBA00004651"/>
    </source>
</evidence>
<evidence type="ECO:0000256" key="7">
    <source>
        <dbReference type="ARBA" id="ARBA00022989"/>
    </source>
</evidence>
<dbReference type="NCBIfam" id="TIGR00933">
    <property type="entry name" value="2a38"/>
    <property type="match status" value="1"/>
</dbReference>
<evidence type="ECO:0000313" key="11">
    <source>
        <dbReference type="EMBL" id="RFT16210.1"/>
    </source>
</evidence>
<dbReference type="GO" id="GO:0005886">
    <property type="term" value="C:plasma membrane"/>
    <property type="evidence" value="ECO:0007669"/>
    <property type="project" value="UniProtKB-SubCell"/>
</dbReference>